<keyword evidence="8" id="KW-1185">Reference proteome</keyword>
<dbReference type="InterPro" id="IPR045229">
    <property type="entry name" value="TPP_enz"/>
</dbReference>
<dbReference type="Pfam" id="PF02775">
    <property type="entry name" value="TPP_enzyme_C"/>
    <property type="match status" value="1"/>
</dbReference>
<sequence length="568" mass="59282">MSVQNAETVAEAYLVALRERGVDRLFVNAGTDFATIVEAYARQKESGLDLPQVIVCAHENLAVSMAHGSYLGDGRVQAVMLHTSVGSANAVCAVSNAASARVPVLLSAGRTPLFEDGVLGARDYGIHWAQEMFDQAGMLRELVKWDYELHDGGQVRQVVDRALDRARTEPPGPVYLSLPREVLAAPTFGIPATPAPPVPTSAHPDPAAVETLAEHLATARFPLIVTGDSGADHGCVALLAELAGRHGIGVVESGPRHVSMPADHPMHLGYRPAEVLADADVVVTLDLDVPWLPSAVSPADDAVVVQVGPDPHFARYPIRSHRSDLTITAGCGPLLAALGPALASRAERIDPGRAARLTELGGRWRARRQALLDQEAAATDGQITKAAMNAALATVLDDGSDTVVVNEYWAQAEVLAPTVPGSYLGTPPAGGLGWGLPAAIGVKLARPGATVVATVGDGAYLFANPAACHQAMAMHGLPVLTVVCSNDHWGAVQASALKVHPDGHAAASADLSPLARLDPVPAFAAYAEASGGHGVRVTERSELVPALRNALRVVREEGRQALVDVACT</sequence>
<dbReference type="InterPro" id="IPR012001">
    <property type="entry name" value="Thiamin_PyroP_enz_TPP-bd_dom"/>
</dbReference>
<dbReference type="Gene3D" id="3.40.50.1220">
    <property type="entry name" value="TPP-binding domain"/>
    <property type="match status" value="1"/>
</dbReference>
<dbReference type="Pfam" id="PF00205">
    <property type="entry name" value="TPP_enzyme_M"/>
    <property type="match status" value="1"/>
</dbReference>
<gene>
    <name evidence="7" type="ORF">ACFQ34_06530</name>
</gene>
<feature type="domain" description="Thiamine pyrophosphate enzyme N-terminal TPP-binding" evidence="6">
    <location>
        <begin position="8"/>
        <end position="138"/>
    </location>
</feature>
<reference evidence="8" key="1">
    <citation type="journal article" date="2019" name="Int. J. Syst. Evol. Microbiol.">
        <title>The Global Catalogue of Microorganisms (GCM) 10K type strain sequencing project: providing services to taxonomists for standard genome sequencing and annotation.</title>
        <authorList>
            <consortium name="The Broad Institute Genomics Platform"/>
            <consortium name="The Broad Institute Genome Sequencing Center for Infectious Disease"/>
            <person name="Wu L."/>
            <person name="Ma J."/>
        </authorList>
    </citation>
    <scope>NUCLEOTIDE SEQUENCE [LARGE SCALE GENOMIC DNA]</scope>
    <source>
        <strain evidence="8">CCUG 49018</strain>
    </source>
</reference>
<dbReference type="CDD" id="cd02002">
    <property type="entry name" value="TPP_BFDC"/>
    <property type="match status" value="1"/>
</dbReference>
<dbReference type="Gene3D" id="3.40.50.970">
    <property type="match status" value="2"/>
</dbReference>
<dbReference type="Pfam" id="PF02776">
    <property type="entry name" value="TPP_enzyme_N"/>
    <property type="match status" value="1"/>
</dbReference>
<evidence type="ECO:0000256" key="2">
    <source>
        <dbReference type="ARBA" id="ARBA00023052"/>
    </source>
</evidence>
<feature type="domain" description="Thiamine pyrophosphate enzyme TPP-binding" evidence="5">
    <location>
        <begin position="415"/>
        <end position="565"/>
    </location>
</feature>
<name>A0ABW3VD04_9PSEU</name>
<dbReference type="SUPFAM" id="SSF52467">
    <property type="entry name" value="DHS-like NAD/FAD-binding domain"/>
    <property type="match status" value="1"/>
</dbReference>
<evidence type="ECO:0000256" key="3">
    <source>
        <dbReference type="RuleBase" id="RU362132"/>
    </source>
</evidence>
<organism evidence="7 8">
    <name type="scientific">Pseudonocardia benzenivorans</name>
    <dbReference type="NCBI Taxonomy" id="228005"/>
    <lineage>
        <taxon>Bacteria</taxon>
        <taxon>Bacillati</taxon>
        <taxon>Actinomycetota</taxon>
        <taxon>Actinomycetes</taxon>
        <taxon>Pseudonocardiales</taxon>
        <taxon>Pseudonocardiaceae</taxon>
        <taxon>Pseudonocardia</taxon>
    </lineage>
</organism>
<dbReference type="Proteomes" id="UP001597182">
    <property type="component" value="Unassembled WGS sequence"/>
</dbReference>
<evidence type="ECO:0000259" key="4">
    <source>
        <dbReference type="Pfam" id="PF00205"/>
    </source>
</evidence>
<dbReference type="NCBIfam" id="NF006203">
    <property type="entry name" value="PRK08327.1"/>
    <property type="match status" value="1"/>
</dbReference>
<comment type="similarity">
    <text evidence="1 3">Belongs to the TPP enzyme family.</text>
</comment>
<dbReference type="InterPro" id="IPR011766">
    <property type="entry name" value="TPP_enzyme_TPP-bd"/>
</dbReference>
<dbReference type="InterPro" id="IPR029061">
    <property type="entry name" value="THDP-binding"/>
</dbReference>
<evidence type="ECO:0000313" key="8">
    <source>
        <dbReference type="Proteomes" id="UP001597182"/>
    </source>
</evidence>
<dbReference type="RefSeq" id="WP_158511327.1">
    <property type="nucleotide sequence ID" value="NZ_BAABKS010000043.1"/>
</dbReference>
<evidence type="ECO:0000259" key="5">
    <source>
        <dbReference type="Pfam" id="PF02775"/>
    </source>
</evidence>
<dbReference type="EMBL" id="JBHTMB010000044">
    <property type="protein sequence ID" value="MFD1232937.1"/>
    <property type="molecule type" value="Genomic_DNA"/>
</dbReference>
<keyword evidence="2 3" id="KW-0786">Thiamine pyrophosphate</keyword>
<feature type="domain" description="Thiamine pyrophosphate enzyme central" evidence="4">
    <location>
        <begin position="209"/>
        <end position="337"/>
    </location>
</feature>
<dbReference type="PANTHER" id="PTHR18968:SF164">
    <property type="entry name" value="PYRUVATE DECARBOXYLASE"/>
    <property type="match status" value="1"/>
</dbReference>
<accession>A0ABW3VD04</accession>
<dbReference type="SUPFAM" id="SSF52518">
    <property type="entry name" value="Thiamin diphosphate-binding fold (THDP-binding)"/>
    <property type="match status" value="2"/>
</dbReference>
<evidence type="ECO:0000313" key="7">
    <source>
        <dbReference type="EMBL" id="MFD1232937.1"/>
    </source>
</evidence>
<dbReference type="InterPro" id="IPR029035">
    <property type="entry name" value="DHS-like_NAD/FAD-binding_dom"/>
</dbReference>
<protein>
    <submittedName>
        <fullName evidence="7">Thiamine pyrophosphate-requiring protein</fullName>
    </submittedName>
</protein>
<evidence type="ECO:0000259" key="6">
    <source>
        <dbReference type="Pfam" id="PF02776"/>
    </source>
</evidence>
<comment type="caution">
    <text evidence="7">The sequence shown here is derived from an EMBL/GenBank/DDBJ whole genome shotgun (WGS) entry which is preliminary data.</text>
</comment>
<dbReference type="CDD" id="cd07035">
    <property type="entry name" value="TPP_PYR_POX_like"/>
    <property type="match status" value="1"/>
</dbReference>
<proteinExistence type="inferred from homology"/>
<dbReference type="PANTHER" id="PTHR18968">
    <property type="entry name" value="THIAMINE PYROPHOSPHATE ENZYMES"/>
    <property type="match status" value="1"/>
</dbReference>
<dbReference type="InterPro" id="IPR012000">
    <property type="entry name" value="Thiamin_PyroP_enz_cen_dom"/>
</dbReference>
<evidence type="ECO:0000256" key="1">
    <source>
        <dbReference type="ARBA" id="ARBA00007812"/>
    </source>
</evidence>